<keyword evidence="2" id="KW-1185">Reference proteome</keyword>
<sequence length="163" mass="17980">MRACNVFFADGMPSSKAATVAAQHLGITSPKLVGLAFLCHSSARIHSVAHEPLGLMSQLLSCIDSSIDSRLDQILNSRDGCNERELDELAKLSNLMTKAVDKVVYTLKPDNQRSAIRALHVHVMCIMLQKRKGTFLQRHVFKKGKSNNCKSNQVTDKQFVGLS</sequence>
<dbReference type="EMBL" id="MU069451">
    <property type="protein sequence ID" value="KAF5842954.1"/>
    <property type="molecule type" value="Genomic_DNA"/>
</dbReference>
<protein>
    <submittedName>
        <fullName evidence="1">Uncharacterized protein</fullName>
    </submittedName>
</protein>
<comment type="caution">
    <text evidence="1">The sequence shown here is derived from an EMBL/GenBank/DDBJ whole genome shotgun (WGS) entry which is preliminary data.</text>
</comment>
<dbReference type="Proteomes" id="UP000815325">
    <property type="component" value="Unassembled WGS sequence"/>
</dbReference>
<organism evidence="1 2">
    <name type="scientific">Dunaliella salina</name>
    <name type="common">Green alga</name>
    <name type="synonym">Protococcus salinus</name>
    <dbReference type="NCBI Taxonomy" id="3046"/>
    <lineage>
        <taxon>Eukaryota</taxon>
        <taxon>Viridiplantae</taxon>
        <taxon>Chlorophyta</taxon>
        <taxon>core chlorophytes</taxon>
        <taxon>Chlorophyceae</taxon>
        <taxon>CS clade</taxon>
        <taxon>Chlamydomonadales</taxon>
        <taxon>Dunaliellaceae</taxon>
        <taxon>Dunaliella</taxon>
    </lineage>
</organism>
<evidence type="ECO:0000313" key="2">
    <source>
        <dbReference type="Proteomes" id="UP000815325"/>
    </source>
</evidence>
<proteinExistence type="predicted"/>
<evidence type="ECO:0000313" key="1">
    <source>
        <dbReference type="EMBL" id="KAF5842954.1"/>
    </source>
</evidence>
<reference evidence="1" key="1">
    <citation type="submission" date="2017-08" db="EMBL/GenBank/DDBJ databases">
        <authorList>
            <person name="Polle J.E."/>
            <person name="Barry K."/>
            <person name="Cushman J."/>
            <person name="Schmutz J."/>
            <person name="Tran D."/>
            <person name="Hathwaick L.T."/>
            <person name="Yim W.C."/>
            <person name="Jenkins J."/>
            <person name="Mckie-Krisberg Z.M."/>
            <person name="Prochnik S."/>
            <person name="Lindquist E."/>
            <person name="Dockter R.B."/>
            <person name="Adam C."/>
            <person name="Molina H."/>
            <person name="Bunkerborg J."/>
            <person name="Jin E."/>
            <person name="Buchheim M."/>
            <person name="Magnuson J."/>
        </authorList>
    </citation>
    <scope>NUCLEOTIDE SEQUENCE</scope>
    <source>
        <strain evidence="1">CCAP 19/18</strain>
    </source>
</reference>
<gene>
    <name evidence="1" type="ORF">DUNSADRAFT_3547</name>
</gene>
<accession>A0ABQ7H7X1</accession>
<name>A0ABQ7H7X1_DUNSA</name>